<evidence type="ECO:0000313" key="2">
    <source>
        <dbReference type="EMBL" id="KAK9133161.1"/>
    </source>
</evidence>
<reference evidence="2 3" key="1">
    <citation type="submission" date="2024-01" db="EMBL/GenBank/DDBJ databases">
        <title>Genome assemblies of Stephania.</title>
        <authorList>
            <person name="Yang L."/>
        </authorList>
    </citation>
    <scope>NUCLEOTIDE SEQUENCE [LARGE SCALE GENOMIC DNA]</scope>
    <source>
        <strain evidence="2">JXDWG</strain>
        <tissue evidence="2">Leaf</tissue>
    </source>
</reference>
<sequence>MENATTFRKDDRDAAGSRFARADELHTSHDPRLQEIRRFLGNVLYAEHNVVRSLVMLHTCDKINERLMLHGEWPRQGRDPIECTTRGDGLVMHMDKDIDMFHLDWDFNVPDVALTYIDGRRQMVCSLLRGLGGAQLVAEEPSLSRRSPALHSEKEERKREKAREREREVAGEEGDPAAARPARPARRCSGHAEAAGGEQWRRSRRVAVVVDAAGGATTGSRHGAESAASTAQTADGGQRRERAVAGSDLAAAAAGQQCRRASSDAAVEQCGRTSDAGGARQRLYGQQTRERLRRRCDATPARDGDRRAAARRRRLRDSNCDSASDDAMARCRPVGCAISSKSRRRDGCEVYFT</sequence>
<dbReference type="AlphaFoldDB" id="A0AAP0JFE4"/>
<name>A0AAP0JFE4_9MAGN</name>
<dbReference type="EMBL" id="JBBNAG010000005">
    <property type="protein sequence ID" value="KAK9133161.1"/>
    <property type="molecule type" value="Genomic_DNA"/>
</dbReference>
<feature type="compositionally biased region" description="Basic and acidic residues" evidence="1">
    <location>
        <begin position="298"/>
        <end position="308"/>
    </location>
</feature>
<dbReference type="Proteomes" id="UP001419268">
    <property type="component" value="Unassembled WGS sequence"/>
</dbReference>
<comment type="caution">
    <text evidence="2">The sequence shown here is derived from an EMBL/GenBank/DDBJ whole genome shotgun (WGS) entry which is preliminary data.</text>
</comment>
<evidence type="ECO:0000256" key="1">
    <source>
        <dbReference type="SAM" id="MobiDB-lite"/>
    </source>
</evidence>
<accession>A0AAP0JFE4</accession>
<gene>
    <name evidence="2" type="ORF">Scep_012689</name>
</gene>
<protein>
    <submittedName>
        <fullName evidence="2">Uncharacterized protein</fullName>
    </submittedName>
</protein>
<evidence type="ECO:0000313" key="3">
    <source>
        <dbReference type="Proteomes" id="UP001419268"/>
    </source>
</evidence>
<proteinExistence type="predicted"/>
<organism evidence="2 3">
    <name type="scientific">Stephania cephalantha</name>
    <dbReference type="NCBI Taxonomy" id="152367"/>
    <lineage>
        <taxon>Eukaryota</taxon>
        <taxon>Viridiplantae</taxon>
        <taxon>Streptophyta</taxon>
        <taxon>Embryophyta</taxon>
        <taxon>Tracheophyta</taxon>
        <taxon>Spermatophyta</taxon>
        <taxon>Magnoliopsida</taxon>
        <taxon>Ranunculales</taxon>
        <taxon>Menispermaceae</taxon>
        <taxon>Menispermoideae</taxon>
        <taxon>Cissampelideae</taxon>
        <taxon>Stephania</taxon>
    </lineage>
</organism>
<feature type="region of interest" description="Disordered" evidence="1">
    <location>
        <begin position="215"/>
        <end position="239"/>
    </location>
</feature>
<keyword evidence="3" id="KW-1185">Reference proteome</keyword>
<feature type="region of interest" description="Disordered" evidence="1">
    <location>
        <begin position="298"/>
        <end position="326"/>
    </location>
</feature>
<feature type="region of interest" description="Disordered" evidence="1">
    <location>
        <begin position="140"/>
        <end position="202"/>
    </location>
</feature>
<feature type="compositionally biased region" description="Basic and acidic residues" evidence="1">
    <location>
        <begin position="151"/>
        <end position="170"/>
    </location>
</feature>